<sequence length="285" mass="30462">MSAPALPAITPEALQAFQTLLLTMGMAQPAAPTIAPGSQPAQADTGYPPPAAGVAPPLPPPQGLRTNTTPASAPPEVVQSAQRDVTAPQKVAPYIAPGRKLDNLLARAPPTFAKQTAGAHSGVGSHRRLANGGYSVRGGVGQQVYQPGPAKTKDMKISRQSRVVFIACGSFVRERLKTGFSVRGHQSSTVEALEAMQHIQYVHFNTSMTATDAARHVESVFRTAGTPLPQLWQWAVLTVASRNFQPDRLHSPWSTELATLKQLYTNESLAFIVPDTWSDPAYDNI</sequence>
<evidence type="ECO:0000313" key="3">
    <source>
        <dbReference type="Proteomes" id="UP000812966"/>
    </source>
</evidence>
<accession>A0A8K0JE96</accession>
<dbReference type="Proteomes" id="UP000812966">
    <property type="component" value="Unassembled WGS sequence"/>
</dbReference>
<proteinExistence type="predicted"/>
<evidence type="ECO:0000313" key="2">
    <source>
        <dbReference type="EMBL" id="KAG7527606.1"/>
    </source>
</evidence>
<dbReference type="EMBL" id="JABELV010000258">
    <property type="protein sequence ID" value="KAG7527606.1"/>
    <property type="molecule type" value="Genomic_DNA"/>
</dbReference>
<dbReference type="AlphaFoldDB" id="A0A8K0JE96"/>
<comment type="caution">
    <text evidence="2">The sequence shown here is derived from an EMBL/GenBank/DDBJ whole genome shotgun (WGS) entry which is preliminary data.</text>
</comment>
<reference evidence="2" key="1">
    <citation type="submission" date="2020-04" db="EMBL/GenBank/DDBJ databases">
        <title>Analysis of mating type loci in Filobasidium floriforme.</title>
        <authorList>
            <person name="Nowrousian M."/>
        </authorList>
    </citation>
    <scope>NUCLEOTIDE SEQUENCE</scope>
    <source>
        <strain evidence="2">CBS 6242</strain>
    </source>
</reference>
<gene>
    <name evidence="2" type="ORF">FFLO_06770</name>
</gene>
<name>A0A8K0JE96_9TREE</name>
<feature type="region of interest" description="Disordered" evidence="1">
    <location>
        <begin position="32"/>
        <end position="85"/>
    </location>
</feature>
<organism evidence="2 3">
    <name type="scientific">Filobasidium floriforme</name>
    <dbReference type="NCBI Taxonomy" id="5210"/>
    <lineage>
        <taxon>Eukaryota</taxon>
        <taxon>Fungi</taxon>
        <taxon>Dikarya</taxon>
        <taxon>Basidiomycota</taxon>
        <taxon>Agaricomycotina</taxon>
        <taxon>Tremellomycetes</taxon>
        <taxon>Filobasidiales</taxon>
        <taxon>Filobasidiaceae</taxon>
        <taxon>Filobasidium</taxon>
    </lineage>
</organism>
<evidence type="ECO:0000256" key="1">
    <source>
        <dbReference type="SAM" id="MobiDB-lite"/>
    </source>
</evidence>
<feature type="compositionally biased region" description="Pro residues" evidence="1">
    <location>
        <begin position="47"/>
        <end position="62"/>
    </location>
</feature>
<keyword evidence="3" id="KW-1185">Reference proteome</keyword>
<protein>
    <submittedName>
        <fullName evidence="2">Uncharacterized protein</fullName>
    </submittedName>
</protein>